<dbReference type="EMBL" id="CAJNOL010002244">
    <property type="protein sequence ID" value="CAF1479550.1"/>
    <property type="molecule type" value="Genomic_DNA"/>
</dbReference>
<evidence type="ECO:0000313" key="6">
    <source>
        <dbReference type="Proteomes" id="UP000663870"/>
    </source>
</evidence>
<evidence type="ECO:0000313" key="4">
    <source>
        <dbReference type="EMBL" id="CAF1479550.1"/>
    </source>
</evidence>
<dbReference type="Proteomes" id="UP000663870">
    <property type="component" value="Unassembled WGS sequence"/>
</dbReference>
<evidence type="ECO:0000256" key="1">
    <source>
        <dbReference type="SAM" id="Phobius"/>
    </source>
</evidence>
<keyword evidence="1" id="KW-1133">Transmembrane helix</keyword>
<keyword evidence="6" id="KW-1185">Reference proteome</keyword>
<evidence type="ECO:0000313" key="2">
    <source>
        <dbReference type="EMBL" id="CAF1204808.1"/>
    </source>
</evidence>
<evidence type="ECO:0000313" key="3">
    <source>
        <dbReference type="EMBL" id="CAF1205496.1"/>
    </source>
</evidence>
<reference evidence="5" key="1">
    <citation type="submission" date="2021-02" db="EMBL/GenBank/DDBJ databases">
        <authorList>
            <person name="Nowell W R."/>
        </authorList>
    </citation>
    <scope>NUCLEOTIDE SEQUENCE</scope>
</reference>
<dbReference type="Proteomes" id="UP000663854">
    <property type="component" value="Unassembled WGS sequence"/>
</dbReference>
<dbReference type="EMBL" id="CAJNOH010001334">
    <property type="protein sequence ID" value="CAF1205496.1"/>
    <property type="molecule type" value="Genomic_DNA"/>
</dbReference>
<dbReference type="EMBL" id="CAJNOL010002250">
    <property type="protein sequence ID" value="CAF1480300.1"/>
    <property type="molecule type" value="Genomic_DNA"/>
</dbReference>
<feature type="transmembrane region" description="Helical" evidence="1">
    <location>
        <begin position="110"/>
        <end position="128"/>
    </location>
</feature>
<keyword evidence="1" id="KW-0812">Transmembrane</keyword>
<evidence type="ECO:0000313" key="5">
    <source>
        <dbReference type="EMBL" id="CAF1480300.1"/>
    </source>
</evidence>
<organism evidence="5 6">
    <name type="scientific">Rotaria sordida</name>
    <dbReference type="NCBI Taxonomy" id="392033"/>
    <lineage>
        <taxon>Eukaryota</taxon>
        <taxon>Metazoa</taxon>
        <taxon>Spiralia</taxon>
        <taxon>Gnathifera</taxon>
        <taxon>Rotifera</taxon>
        <taxon>Eurotatoria</taxon>
        <taxon>Bdelloidea</taxon>
        <taxon>Philodinida</taxon>
        <taxon>Philodinidae</taxon>
        <taxon>Rotaria</taxon>
    </lineage>
</organism>
<comment type="caution">
    <text evidence="5">The sequence shown here is derived from an EMBL/GenBank/DDBJ whole genome shotgun (WGS) entry which is preliminary data.</text>
</comment>
<gene>
    <name evidence="4" type="ORF">JXQ802_LOCUS39228</name>
    <name evidence="5" type="ORF">JXQ802_LOCUS39263</name>
    <name evidence="2" type="ORF">PYM288_LOCUS25077</name>
    <name evidence="3" type="ORF">PYM288_LOCUS25104</name>
</gene>
<protein>
    <submittedName>
        <fullName evidence="5">Uncharacterized protein</fullName>
    </submittedName>
</protein>
<sequence length="130" mass="15106">MYSMNYIYDEIFNLDLHAQQILSSQSKTHYENLVDDDTVLAAAAIWKHFLSFSTNSTCERLVTFVTYIRKNMPITNKQSPSNIKVPFSNSNLTSKRTTANKNGDHFQQLWITYSILKFISICLFYFALDN</sequence>
<name>A0A815RQX3_9BILA</name>
<dbReference type="AlphaFoldDB" id="A0A815RQX3"/>
<accession>A0A815RQX3</accession>
<dbReference type="EMBL" id="CAJNOH010001329">
    <property type="protein sequence ID" value="CAF1204808.1"/>
    <property type="molecule type" value="Genomic_DNA"/>
</dbReference>
<proteinExistence type="predicted"/>
<keyword evidence="1" id="KW-0472">Membrane</keyword>